<dbReference type="AlphaFoldDB" id="A0A5C2SC62"/>
<evidence type="ECO:0000313" key="2">
    <source>
        <dbReference type="Proteomes" id="UP000313359"/>
    </source>
</evidence>
<proteinExistence type="predicted"/>
<gene>
    <name evidence="1" type="ORF">L227DRAFT_66254</name>
</gene>
<dbReference type="EMBL" id="ML122262">
    <property type="protein sequence ID" value="RPD61353.1"/>
    <property type="molecule type" value="Genomic_DNA"/>
</dbReference>
<reference evidence="1" key="1">
    <citation type="journal article" date="2018" name="Genome Biol. Evol.">
        <title>Genomics and development of Lentinus tigrinus, a white-rot wood-decaying mushroom with dimorphic fruiting bodies.</title>
        <authorList>
            <person name="Wu B."/>
            <person name="Xu Z."/>
            <person name="Knudson A."/>
            <person name="Carlson A."/>
            <person name="Chen N."/>
            <person name="Kovaka S."/>
            <person name="LaButti K."/>
            <person name="Lipzen A."/>
            <person name="Pennachio C."/>
            <person name="Riley R."/>
            <person name="Schakwitz W."/>
            <person name="Umezawa K."/>
            <person name="Ohm R.A."/>
            <person name="Grigoriev I.V."/>
            <person name="Nagy L.G."/>
            <person name="Gibbons J."/>
            <person name="Hibbett D."/>
        </authorList>
    </citation>
    <scope>NUCLEOTIDE SEQUENCE [LARGE SCALE GENOMIC DNA]</scope>
    <source>
        <strain evidence="1">ALCF2SS1-6</strain>
    </source>
</reference>
<name>A0A5C2SC62_9APHY</name>
<keyword evidence="2" id="KW-1185">Reference proteome</keyword>
<evidence type="ECO:0000313" key="1">
    <source>
        <dbReference type="EMBL" id="RPD61353.1"/>
    </source>
</evidence>
<protein>
    <submittedName>
        <fullName evidence="1">Uncharacterized protein</fullName>
    </submittedName>
</protein>
<organism evidence="1 2">
    <name type="scientific">Lentinus tigrinus ALCF2SS1-6</name>
    <dbReference type="NCBI Taxonomy" id="1328759"/>
    <lineage>
        <taxon>Eukaryota</taxon>
        <taxon>Fungi</taxon>
        <taxon>Dikarya</taxon>
        <taxon>Basidiomycota</taxon>
        <taxon>Agaricomycotina</taxon>
        <taxon>Agaricomycetes</taxon>
        <taxon>Polyporales</taxon>
        <taxon>Polyporaceae</taxon>
        <taxon>Lentinus</taxon>
    </lineage>
</organism>
<sequence>MYTADSISYGALSNILPMPNVGQIRRCALHRSSDASCQWHLVPTQDAGRFLIFVASIPRSFDDWIHRHLAFGFGMDMRVILVVFEPGCDLHKCQRRLCSVGHRPQDGAGRRLTQPCLIKTAFVLEGMRHPGHHVIVNTCAPLTSNCDLSPASSSQNIDRRTLPPLQVITGTGR</sequence>
<dbReference type="Proteomes" id="UP000313359">
    <property type="component" value="Unassembled WGS sequence"/>
</dbReference>
<accession>A0A5C2SC62</accession>